<keyword evidence="3 6" id="KW-0238">DNA-binding</keyword>
<dbReference type="InterPro" id="IPR000847">
    <property type="entry name" value="LysR_HTH_N"/>
</dbReference>
<comment type="caution">
    <text evidence="6">The sequence shown here is derived from an EMBL/GenBank/DDBJ whole genome shotgun (WGS) entry which is preliminary data.</text>
</comment>
<organism evidence="6 7">
    <name type="scientific">Marinovum algicola</name>
    <dbReference type="NCBI Taxonomy" id="42444"/>
    <lineage>
        <taxon>Bacteria</taxon>
        <taxon>Pseudomonadati</taxon>
        <taxon>Pseudomonadota</taxon>
        <taxon>Alphaproteobacteria</taxon>
        <taxon>Rhodobacterales</taxon>
        <taxon>Roseobacteraceae</taxon>
        <taxon>Marinovum</taxon>
    </lineage>
</organism>
<keyword evidence="2" id="KW-0805">Transcription regulation</keyword>
<dbReference type="PROSITE" id="PS50931">
    <property type="entry name" value="HTH_LYSR"/>
    <property type="match status" value="2"/>
</dbReference>
<protein>
    <submittedName>
        <fullName evidence="6">DNA-binding transcriptional regulator, LysR family</fullName>
    </submittedName>
</protein>
<evidence type="ECO:0000259" key="5">
    <source>
        <dbReference type="PROSITE" id="PS50931"/>
    </source>
</evidence>
<comment type="similarity">
    <text evidence="1">Belongs to the LysR transcriptional regulatory family.</text>
</comment>
<dbReference type="SUPFAM" id="SSF46785">
    <property type="entry name" value="Winged helix' DNA-binding domain"/>
    <property type="match status" value="2"/>
</dbReference>
<dbReference type="InterPro" id="IPR036390">
    <property type="entry name" value="WH_DNA-bd_sf"/>
</dbReference>
<dbReference type="InterPro" id="IPR005119">
    <property type="entry name" value="LysR_subst-bd"/>
</dbReference>
<dbReference type="GO" id="GO:0003700">
    <property type="term" value="F:DNA-binding transcription factor activity"/>
    <property type="evidence" value="ECO:0007669"/>
    <property type="project" value="InterPro"/>
</dbReference>
<proteinExistence type="inferred from homology"/>
<gene>
    <name evidence="6" type="ORF">SAMN04487940_110155</name>
</gene>
<evidence type="ECO:0000256" key="2">
    <source>
        <dbReference type="ARBA" id="ARBA00023015"/>
    </source>
</evidence>
<dbReference type="InterPro" id="IPR036388">
    <property type="entry name" value="WH-like_DNA-bd_sf"/>
</dbReference>
<keyword evidence="7" id="KW-1185">Reference proteome</keyword>
<dbReference type="PANTHER" id="PTHR30126">
    <property type="entry name" value="HTH-TYPE TRANSCRIPTIONAL REGULATOR"/>
    <property type="match status" value="1"/>
</dbReference>
<dbReference type="AlphaFoldDB" id="A0A975ZP78"/>
<evidence type="ECO:0000256" key="3">
    <source>
        <dbReference type="ARBA" id="ARBA00023125"/>
    </source>
</evidence>
<reference evidence="6 7" key="1">
    <citation type="submission" date="2016-10" db="EMBL/GenBank/DDBJ databases">
        <authorList>
            <person name="Varghese N."/>
            <person name="Submissions S."/>
        </authorList>
    </citation>
    <scope>NUCLEOTIDE SEQUENCE [LARGE SCALE GENOMIC DNA]</scope>
    <source>
        <strain evidence="6 7">FF3</strain>
    </source>
</reference>
<evidence type="ECO:0000313" key="6">
    <source>
        <dbReference type="EMBL" id="SEJ79152.1"/>
    </source>
</evidence>
<name>A0A975ZP78_9RHOB</name>
<dbReference type="GO" id="GO:0000976">
    <property type="term" value="F:transcription cis-regulatory region binding"/>
    <property type="evidence" value="ECO:0007669"/>
    <property type="project" value="TreeGrafter"/>
</dbReference>
<dbReference type="Gene3D" id="1.10.10.10">
    <property type="entry name" value="Winged helix-like DNA-binding domain superfamily/Winged helix DNA-binding domain"/>
    <property type="match status" value="2"/>
</dbReference>
<dbReference type="SUPFAM" id="SSF53850">
    <property type="entry name" value="Periplasmic binding protein-like II"/>
    <property type="match status" value="1"/>
</dbReference>
<sequence length="408" mass="44375">MEFTLPNLRHMRVFLECLRSGSVSVAAQRCHMSQPAATQAIAKFEASMGAPLVLRQPQAFGATPCGALFVRRAEAALDHLQRGAREARRGTASRARDTAGFERNVTPAQIRALIAIAGSGSFTVAARRLGLSQPTVHRAARALEQVAGVPFFKSTVAGVELTAAAQAFTLGAKLAQAEIRQGMEEIGRELGEDRGIFLLGSLPLARTAIVPRATHAMVSRFAGVQVRVIDGRYHELLRSLREGDLDCLIGALRHPLPADDVVQEELFQDRLAVVARPGHPLSGRTRVTLDEALAYPWVASPKDTPAGQYVFETLRIHERDRTPVRVVSSSLIMLRGILAQGDYVSIVSRHQVSVEIGAGLLTALDIPLAGSGRAIGLTHRRDWRPTRTQESFIGFLRQHSRPEPENTP</sequence>
<dbReference type="Proteomes" id="UP000182932">
    <property type="component" value="Unassembled WGS sequence"/>
</dbReference>
<dbReference type="RefSeq" id="WP_074837262.1">
    <property type="nucleotide sequence ID" value="NZ_FNYY01000010.1"/>
</dbReference>
<evidence type="ECO:0000256" key="4">
    <source>
        <dbReference type="ARBA" id="ARBA00023163"/>
    </source>
</evidence>
<dbReference type="Gene3D" id="3.40.190.10">
    <property type="entry name" value="Periplasmic binding protein-like II"/>
    <property type="match status" value="2"/>
</dbReference>
<evidence type="ECO:0000256" key="1">
    <source>
        <dbReference type="ARBA" id="ARBA00009437"/>
    </source>
</evidence>
<evidence type="ECO:0000313" key="7">
    <source>
        <dbReference type="Proteomes" id="UP000182932"/>
    </source>
</evidence>
<dbReference type="Pfam" id="PF00126">
    <property type="entry name" value="HTH_1"/>
    <property type="match status" value="2"/>
</dbReference>
<feature type="domain" description="HTH lysR-type" evidence="5">
    <location>
        <begin position="6"/>
        <end position="63"/>
    </location>
</feature>
<dbReference type="EMBL" id="FNYY01000010">
    <property type="protein sequence ID" value="SEJ79152.1"/>
    <property type="molecule type" value="Genomic_DNA"/>
</dbReference>
<accession>A0A975ZP78</accession>
<dbReference type="PANTHER" id="PTHR30126:SF98">
    <property type="entry name" value="HTH-TYPE TRANSCRIPTIONAL ACTIVATOR BAUR"/>
    <property type="match status" value="1"/>
</dbReference>
<dbReference type="GeneID" id="80819217"/>
<keyword evidence="4" id="KW-0804">Transcription</keyword>
<dbReference type="Pfam" id="PF03466">
    <property type="entry name" value="LysR_substrate"/>
    <property type="match status" value="1"/>
</dbReference>
<feature type="domain" description="HTH lysR-type" evidence="5">
    <location>
        <begin position="105"/>
        <end position="162"/>
    </location>
</feature>